<dbReference type="Gene3D" id="2.130.10.10">
    <property type="entry name" value="YVTN repeat-like/Quinoprotein amine dehydrogenase"/>
    <property type="match status" value="3"/>
</dbReference>
<dbReference type="RefSeq" id="WP_377943544.1">
    <property type="nucleotide sequence ID" value="NZ_JBHUCX010000035.1"/>
</dbReference>
<dbReference type="Proteomes" id="UP001597079">
    <property type="component" value="Unassembled WGS sequence"/>
</dbReference>
<dbReference type="EMBL" id="JBHUCX010000035">
    <property type="protein sequence ID" value="MFD1675658.1"/>
    <property type="molecule type" value="Genomic_DNA"/>
</dbReference>
<sequence>MPLQRTKFVTSALLTVITLGVCGAVVYAKTTDKTAIHANGQKTASAPTADPSKGIGTLAVTGQKPVTTEDMTATTPDFIDAQNGFLGANQQVFATQDGGSTWQKIGQFDSDIADVSFINANEGFVILKSGKTPKANATTETNTWSIEKTTDRGKSWQTVWTKTETDPTDTTTDNVKLSLFAQTGFALIGGHVLASNDGGNTWRTLSITGRATDIHFVDANTGWIVTSTPQAANTTNEPQDPESVVRLLKTTDGGQQFTTSIQTAPIHVWQAEVAFGNANQGIFLVKDLDDWNTTMYLTNDGGTTWSKTTPNQFTGRVGQGEPVVTNTGYAMVPQNPGAAPFAGGMDVVNLATGQVTPASRQNEWRDASISQRFGNTLYATASLNSGGAAVLKSTDGGHVWRQIYPETLPSTAIDFVNQTVGYGIGTVANQDVILKTSDGGQSWSKVANLGQNAKPLAVSFQDALDGEIVVQGQNKQNGEATWGIEVTHDGGKTWAVEKNTTFPSSMQTDISRGEVQPTYLYATSSGYVLGVTEGAKVDLLQSKNGLSWRLSSSVNTPNALNQSLAFADKNDGWLAVSSQPKAGSEQFTTSLLSFNSQSGKFTTQWKLPQGWLVEGIAHPTPNTGILFAQKHPWDSDASAAVFITTNAGKSWRKDTQKDGGLFMPLITPLSDTAVSMSFVDDHDGYMLLGDGILKTTDGGTDWHWLS</sequence>
<accession>A0ABW4JI44</accession>
<keyword evidence="3" id="KW-1185">Reference proteome</keyword>
<gene>
    <name evidence="2" type="ORF">ACFSB2_13235</name>
</gene>
<comment type="caution">
    <text evidence="2">The sequence shown here is derived from an EMBL/GenBank/DDBJ whole genome shotgun (WGS) entry which is preliminary data.</text>
</comment>
<dbReference type="PANTHER" id="PTHR47199">
    <property type="entry name" value="PHOTOSYSTEM II STABILITY/ASSEMBLY FACTOR HCF136, CHLOROPLASTIC"/>
    <property type="match status" value="1"/>
</dbReference>
<proteinExistence type="predicted"/>
<evidence type="ECO:0000256" key="1">
    <source>
        <dbReference type="SAM" id="SignalP"/>
    </source>
</evidence>
<dbReference type="PANTHER" id="PTHR47199:SF2">
    <property type="entry name" value="PHOTOSYSTEM II STABILITY_ASSEMBLY FACTOR HCF136, CHLOROPLASTIC"/>
    <property type="match status" value="1"/>
</dbReference>
<reference evidence="3" key="1">
    <citation type="journal article" date="2019" name="Int. J. Syst. Evol. Microbiol.">
        <title>The Global Catalogue of Microorganisms (GCM) 10K type strain sequencing project: providing services to taxonomists for standard genome sequencing and annotation.</title>
        <authorList>
            <consortium name="The Broad Institute Genomics Platform"/>
            <consortium name="The Broad Institute Genome Sequencing Center for Infectious Disease"/>
            <person name="Wu L."/>
            <person name="Ma J."/>
        </authorList>
    </citation>
    <scope>NUCLEOTIDE SEQUENCE [LARGE SCALE GENOMIC DNA]</scope>
    <source>
        <strain evidence="3">CGMCC 1.12286</strain>
    </source>
</reference>
<organism evidence="2 3">
    <name type="scientific">Alicyclobacillus fodiniaquatilis</name>
    <dbReference type="NCBI Taxonomy" id="1661150"/>
    <lineage>
        <taxon>Bacteria</taxon>
        <taxon>Bacillati</taxon>
        <taxon>Bacillota</taxon>
        <taxon>Bacilli</taxon>
        <taxon>Bacillales</taxon>
        <taxon>Alicyclobacillaceae</taxon>
        <taxon>Alicyclobacillus</taxon>
    </lineage>
</organism>
<evidence type="ECO:0000313" key="3">
    <source>
        <dbReference type="Proteomes" id="UP001597079"/>
    </source>
</evidence>
<dbReference type="SUPFAM" id="SSF110296">
    <property type="entry name" value="Oligoxyloglucan reducing end-specific cellobiohydrolase"/>
    <property type="match status" value="3"/>
</dbReference>
<protein>
    <recommendedName>
        <fullName evidence="4">Photosynthesis system II assembly factor Ycf48/Hcf136-like domain-containing protein</fullName>
    </recommendedName>
</protein>
<evidence type="ECO:0000313" key="2">
    <source>
        <dbReference type="EMBL" id="MFD1675658.1"/>
    </source>
</evidence>
<name>A0ABW4JI44_9BACL</name>
<feature type="signal peptide" evidence="1">
    <location>
        <begin position="1"/>
        <end position="28"/>
    </location>
</feature>
<feature type="chain" id="PRO_5045143553" description="Photosynthesis system II assembly factor Ycf48/Hcf136-like domain-containing protein" evidence="1">
    <location>
        <begin position="29"/>
        <end position="706"/>
    </location>
</feature>
<evidence type="ECO:0008006" key="4">
    <source>
        <dbReference type="Google" id="ProtNLM"/>
    </source>
</evidence>
<dbReference type="InterPro" id="IPR015943">
    <property type="entry name" value="WD40/YVTN_repeat-like_dom_sf"/>
</dbReference>
<keyword evidence="1" id="KW-0732">Signal</keyword>